<name>A0ABR5Y7V8_9SPHN</name>
<evidence type="ECO:0000259" key="2">
    <source>
        <dbReference type="PROSITE" id="PS51084"/>
    </source>
</evidence>
<dbReference type="RefSeq" id="WP_066694218.1">
    <property type="nucleotide sequence ID" value="NZ_CP117025.1"/>
</dbReference>
<dbReference type="EMBL" id="LQQO01000063">
    <property type="protein sequence ID" value="KZE08512.1"/>
    <property type="molecule type" value="Genomic_DNA"/>
</dbReference>
<dbReference type="InterPro" id="IPR011146">
    <property type="entry name" value="HIT-like"/>
</dbReference>
<dbReference type="InterPro" id="IPR001310">
    <property type="entry name" value="Histidine_triad_HIT"/>
</dbReference>
<organism evidence="3 4">
    <name type="scientific">Sphingomonas hankookensis</name>
    <dbReference type="NCBI Taxonomy" id="563996"/>
    <lineage>
        <taxon>Bacteria</taxon>
        <taxon>Pseudomonadati</taxon>
        <taxon>Pseudomonadota</taxon>
        <taxon>Alphaproteobacteria</taxon>
        <taxon>Sphingomonadales</taxon>
        <taxon>Sphingomonadaceae</taxon>
        <taxon>Sphingomonas</taxon>
    </lineage>
</organism>
<dbReference type="Pfam" id="PF01230">
    <property type="entry name" value="HIT"/>
    <property type="match status" value="1"/>
</dbReference>
<sequence>MRWRSIASGLIPIVAPTGGTVAMPAAQQAEADKPIVCPLSAPYRTDNAFARILRHEIPASIIAENARVMAIVPIDWKRPGHALVIPKAPVRNLYELSDRDMLAVMRMAKRVATAQQRALGSTGFAVQQNNAVSQHVCHFHLHVIPNTAPDPRSNPTRAEMDAIARRLKAALPPG</sequence>
<reference evidence="4" key="1">
    <citation type="submission" date="2016-01" db="EMBL/GenBank/DDBJ databases">
        <title>Draft genome of Chromobacterium sp. F49.</title>
        <authorList>
            <person name="Hong K.W."/>
        </authorList>
    </citation>
    <scope>NUCLEOTIDE SEQUENCE [LARGE SCALE GENOMIC DNA]</scope>
    <source>
        <strain evidence="4">CN3</strain>
    </source>
</reference>
<feature type="short sequence motif" description="Histidine triad motif" evidence="1">
    <location>
        <begin position="138"/>
        <end position="142"/>
    </location>
</feature>
<evidence type="ECO:0000313" key="4">
    <source>
        <dbReference type="Proteomes" id="UP000076609"/>
    </source>
</evidence>
<keyword evidence="4" id="KW-1185">Reference proteome</keyword>
<dbReference type="Gene3D" id="3.30.428.10">
    <property type="entry name" value="HIT-like"/>
    <property type="match status" value="1"/>
</dbReference>
<dbReference type="Proteomes" id="UP000076609">
    <property type="component" value="Unassembled WGS sequence"/>
</dbReference>
<dbReference type="PRINTS" id="PR00332">
    <property type="entry name" value="HISTRIAD"/>
</dbReference>
<proteinExistence type="predicted"/>
<dbReference type="SUPFAM" id="SSF54197">
    <property type="entry name" value="HIT-like"/>
    <property type="match status" value="1"/>
</dbReference>
<dbReference type="PANTHER" id="PTHR46648">
    <property type="entry name" value="HIT FAMILY PROTEIN 1"/>
    <property type="match status" value="1"/>
</dbReference>
<evidence type="ECO:0000313" key="3">
    <source>
        <dbReference type="EMBL" id="KZE08512.1"/>
    </source>
</evidence>
<dbReference type="PROSITE" id="PS51084">
    <property type="entry name" value="HIT_2"/>
    <property type="match status" value="1"/>
</dbReference>
<accession>A0ABR5Y7V8</accession>
<feature type="domain" description="HIT" evidence="2">
    <location>
        <begin position="48"/>
        <end position="153"/>
    </location>
</feature>
<comment type="caution">
    <text evidence="3">The sequence shown here is derived from an EMBL/GenBank/DDBJ whole genome shotgun (WGS) entry which is preliminary data.</text>
</comment>
<gene>
    <name evidence="3" type="ORF">AVT10_08090</name>
</gene>
<protein>
    <recommendedName>
        <fullName evidence="2">HIT domain-containing protein</fullName>
    </recommendedName>
</protein>
<evidence type="ECO:0000256" key="1">
    <source>
        <dbReference type="PROSITE-ProRule" id="PRU00464"/>
    </source>
</evidence>
<dbReference type="PANTHER" id="PTHR46648:SF1">
    <property type="entry name" value="ADENOSINE 5'-MONOPHOSPHORAMIDASE HNT1"/>
    <property type="match status" value="1"/>
</dbReference>
<dbReference type="InterPro" id="IPR036265">
    <property type="entry name" value="HIT-like_sf"/>
</dbReference>